<reference evidence="2" key="1">
    <citation type="submission" date="2023-03" db="EMBL/GenBank/DDBJ databases">
        <title>Massive genome expansion in bonnet fungi (Mycena s.s.) driven by repeated elements and novel gene families across ecological guilds.</title>
        <authorList>
            <consortium name="Lawrence Berkeley National Laboratory"/>
            <person name="Harder C.B."/>
            <person name="Miyauchi S."/>
            <person name="Viragh M."/>
            <person name="Kuo A."/>
            <person name="Thoen E."/>
            <person name="Andreopoulos B."/>
            <person name="Lu D."/>
            <person name="Skrede I."/>
            <person name="Drula E."/>
            <person name="Henrissat B."/>
            <person name="Morin E."/>
            <person name="Kohler A."/>
            <person name="Barry K."/>
            <person name="LaButti K."/>
            <person name="Morin E."/>
            <person name="Salamov A."/>
            <person name="Lipzen A."/>
            <person name="Mereny Z."/>
            <person name="Hegedus B."/>
            <person name="Baldrian P."/>
            <person name="Stursova M."/>
            <person name="Weitz H."/>
            <person name="Taylor A."/>
            <person name="Grigoriev I.V."/>
            <person name="Nagy L.G."/>
            <person name="Martin F."/>
            <person name="Kauserud H."/>
        </authorList>
    </citation>
    <scope>NUCLEOTIDE SEQUENCE</scope>
    <source>
        <strain evidence="2">9144</strain>
    </source>
</reference>
<organism evidence="2 3">
    <name type="scientific">Mycena pura</name>
    <dbReference type="NCBI Taxonomy" id="153505"/>
    <lineage>
        <taxon>Eukaryota</taxon>
        <taxon>Fungi</taxon>
        <taxon>Dikarya</taxon>
        <taxon>Basidiomycota</taxon>
        <taxon>Agaricomycotina</taxon>
        <taxon>Agaricomycetes</taxon>
        <taxon>Agaricomycetidae</taxon>
        <taxon>Agaricales</taxon>
        <taxon>Marasmiineae</taxon>
        <taxon>Mycenaceae</taxon>
        <taxon>Mycena</taxon>
    </lineage>
</organism>
<keyword evidence="3" id="KW-1185">Reference proteome</keyword>
<evidence type="ECO:0000313" key="2">
    <source>
        <dbReference type="EMBL" id="KAJ7219494.1"/>
    </source>
</evidence>
<accession>A0AAD6VR09</accession>
<dbReference type="AlphaFoldDB" id="A0AAD6VR09"/>
<proteinExistence type="predicted"/>
<feature type="region of interest" description="Disordered" evidence="1">
    <location>
        <begin position="344"/>
        <end position="388"/>
    </location>
</feature>
<evidence type="ECO:0000313" key="3">
    <source>
        <dbReference type="Proteomes" id="UP001219525"/>
    </source>
</evidence>
<protein>
    <submittedName>
        <fullName evidence="2">Uncharacterized protein</fullName>
    </submittedName>
</protein>
<evidence type="ECO:0000256" key="1">
    <source>
        <dbReference type="SAM" id="MobiDB-lite"/>
    </source>
</evidence>
<name>A0AAD6VR09_9AGAR</name>
<gene>
    <name evidence="2" type="ORF">GGX14DRAFT_560572</name>
</gene>
<sequence>MAVIARRRSFHLNPCDQSQSSLHSQTLSSTVTPRSAGVVAASLLALAQQASIFVFTLLGGCVPTVRIAKHRRVPRALVAGASSSANIPSEARAATEVTTTVQAIDGVSAEADTISDECRPEEIQKQPEGDAAPAGVRRRKPVAVGVVDVERAGSTATARIDAQKKLPLADDASGSGLNCGEVGIPLPDATESDDVKFEPVKQEQAAADPIPLPLVAQPADSSSETANATVLRPTESETTTIIAPVPRRAHGQSAVAAAAFGFKARVGVGLGILVPSTSTGTMQLLSPFESRCASPTPEVAADADTSAPACKPHCHDHASPRHPELRADLVQRVKAFTAARLAGTHVPVSSPRRAAPTRPPLDRAGLDDPFVTPTQPRQRQHQSHSPPVPNLAFALARIRALRPAQQSPTPHQHARKGRPVLRQQTVFFKQAQTPTGTSPGTHTPAPPKPKFWAPHPAGSRSCAIAIKAPARWPPVEDKENCVVRKVPEIHPRRTSRGISVFGEISRIN</sequence>
<dbReference type="Proteomes" id="UP001219525">
    <property type="component" value="Unassembled WGS sequence"/>
</dbReference>
<dbReference type="EMBL" id="JARJCW010000011">
    <property type="protein sequence ID" value="KAJ7219494.1"/>
    <property type="molecule type" value="Genomic_DNA"/>
</dbReference>
<comment type="caution">
    <text evidence="2">The sequence shown here is derived from an EMBL/GenBank/DDBJ whole genome shotgun (WGS) entry which is preliminary data.</text>
</comment>